<evidence type="ECO:0000313" key="4">
    <source>
        <dbReference type="Proteomes" id="UP000243793"/>
    </source>
</evidence>
<evidence type="ECO:0000313" key="3">
    <source>
        <dbReference type="EMBL" id="ART78979.1"/>
    </source>
</evidence>
<dbReference type="RefSeq" id="WP_086962276.1">
    <property type="nucleotide sequence ID" value="NZ_CP021376.1"/>
</dbReference>
<dbReference type="AlphaFoldDB" id="A0A1Y0CUQ5"/>
<protein>
    <recommendedName>
        <fullName evidence="5">Secreted protein</fullName>
    </recommendedName>
</protein>
<sequence length="102" mass="10883">MRLLTTGLVLSALLGLTACEPSGPAADIGDNIDQVADTQQNNASEPSAPAAVNDTNNEVQKNAPEPEVITEQKEQIDQANKEASVEAEERLNEILEETIDEP</sequence>
<dbReference type="Proteomes" id="UP000243793">
    <property type="component" value="Chromosome"/>
</dbReference>
<dbReference type="KEGG" id="ocm:CBP12_01475"/>
<reference evidence="4" key="1">
    <citation type="submission" date="2017-05" db="EMBL/GenBank/DDBJ databases">
        <authorList>
            <person name="Sung H."/>
        </authorList>
    </citation>
    <scope>NUCLEOTIDE SEQUENCE [LARGE SCALE GENOMIC DNA]</scope>
    <source>
        <strain evidence="4">AMac2203</strain>
    </source>
</reference>
<dbReference type="EMBL" id="CP021376">
    <property type="protein sequence ID" value="ART78979.1"/>
    <property type="molecule type" value="Genomic_DNA"/>
</dbReference>
<proteinExistence type="predicted"/>
<organism evidence="3 4">
    <name type="scientific">Oceanisphaera avium</name>
    <dbReference type="NCBI Taxonomy" id="1903694"/>
    <lineage>
        <taxon>Bacteria</taxon>
        <taxon>Pseudomonadati</taxon>
        <taxon>Pseudomonadota</taxon>
        <taxon>Gammaproteobacteria</taxon>
        <taxon>Aeromonadales</taxon>
        <taxon>Aeromonadaceae</taxon>
        <taxon>Oceanisphaera</taxon>
    </lineage>
</organism>
<evidence type="ECO:0008006" key="5">
    <source>
        <dbReference type="Google" id="ProtNLM"/>
    </source>
</evidence>
<name>A0A1Y0CUQ5_9GAMM</name>
<feature type="signal peptide" evidence="2">
    <location>
        <begin position="1"/>
        <end position="25"/>
    </location>
</feature>
<keyword evidence="4" id="KW-1185">Reference proteome</keyword>
<gene>
    <name evidence="3" type="ORF">CBP12_01475</name>
</gene>
<feature type="region of interest" description="Disordered" evidence="1">
    <location>
        <begin position="38"/>
        <end position="87"/>
    </location>
</feature>
<keyword evidence="2" id="KW-0732">Signal</keyword>
<accession>A0A1Y0CUQ5</accession>
<dbReference type="PROSITE" id="PS51257">
    <property type="entry name" value="PROKAR_LIPOPROTEIN"/>
    <property type="match status" value="1"/>
</dbReference>
<evidence type="ECO:0000256" key="1">
    <source>
        <dbReference type="SAM" id="MobiDB-lite"/>
    </source>
</evidence>
<dbReference type="OrthoDB" id="5601042at2"/>
<feature type="compositionally biased region" description="Basic and acidic residues" evidence="1">
    <location>
        <begin position="70"/>
        <end position="87"/>
    </location>
</feature>
<evidence type="ECO:0000256" key="2">
    <source>
        <dbReference type="SAM" id="SignalP"/>
    </source>
</evidence>
<feature type="chain" id="PRO_5012372304" description="Secreted protein" evidence="2">
    <location>
        <begin position="26"/>
        <end position="102"/>
    </location>
</feature>